<keyword evidence="1" id="KW-0472">Membrane</keyword>
<keyword evidence="1" id="KW-0812">Transmembrane</keyword>
<accession>A0A8S5PYV7</accession>
<name>A0A8S5PYV7_9CAUD</name>
<keyword evidence="1" id="KW-1133">Transmembrane helix</keyword>
<evidence type="ECO:0000313" key="2">
    <source>
        <dbReference type="EMBL" id="DAE12223.1"/>
    </source>
</evidence>
<protein>
    <submittedName>
        <fullName evidence="2">Uncharacterized protein</fullName>
    </submittedName>
</protein>
<feature type="transmembrane region" description="Helical" evidence="1">
    <location>
        <begin position="7"/>
        <end position="26"/>
    </location>
</feature>
<reference evidence="2" key="1">
    <citation type="journal article" date="2021" name="Proc. Natl. Acad. Sci. U.S.A.">
        <title>A Catalog of Tens of Thousands of Viruses from Human Metagenomes Reveals Hidden Associations with Chronic Diseases.</title>
        <authorList>
            <person name="Tisza M.J."/>
            <person name="Buck C.B."/>
        </authorList>
    </citation>
    <scope>NUCLEOTIDE SEQUENCE</scope>
    <source>
        <strain evidence="2">CtMOb8</strain>
    </source>
</reference>
<organism evidence="2">
    <name type="scientific">Siphoviridae sp. ctMOb8</name>
    <dbReference type="NCBI Taxonomy" id="2825460"/>
    <lineage>
        <taxon>Viruses</taxon>
        <taxon>Duplodnaviria</taxon>
        <taxon>Heunggongvirae</taxon>
        <taxon>Uroviricota</taxon>
        <taxon>Caudoviricetes</taxon>
    </lineage>
</organism>
<sequence length="111" mass="12679">MDIMKILMLLNCIILGATTLFIFYKAAQLDMVDEGYDENKRNRQGAIGWFIASIFVGVLALPVMALREVYQWKRYKLPSIEWDDICRYGFTIVIGSMLHVLLLVVVTPSSC</sequence>
<proteinExistence type="predicted"/>
<feature type="transmembrane region" description="Helical" evidence="1">
    <location>
        <begin position="46"/>
        <end position="65"/>
    </location>
</feature>
<dbReference type="EMBL" id="BK015544">
    <property type="protein sequence ID" value="DAE12223.1"/>
    <property type="molecule type" value="Genomic_DNA"/>
</dbReference>
<feature type="transmembrane region" description="Helical" evidence="1">
    <location>
        <begin position="85"/>
        <end position="106"/>
    </location>
</feature>
<evidence type="ECO:0000256" key="1">
    <source>
        <dbReference type="SAM" id="Phobius"/>
    </source>
</evidence>